<proteinExistence type="predicted"/>
<evidence type="ECO:0000313" key="3">
    <source>
        <dbReference type="Proteomes" id="UP001371224"/>
    </source>
</evidence>
<organism evidence="2 3">
    <name type="scientific">Microbacterium bandirmense</name>
    <dbReference type="NCBI Taxonomy" id="3122050"/>
    <lineage>
        <taxon>Bacteria</taxon>
        <taxon>Bacillati</taxon>
        <taxon>Actinomycetota</taxon>
        <taxon>Actinomycetes</taxon>
        <taxon>Micrococcales</taxon>
        <taxon>Microbacteriaceae</taxon>
        <taxon>Microbacterium</taxon>
    </lineage>
</organism>
<evidence type="ECO:0000256" key="1">
    <source>
        <dbReference type="SAM" id="MobiDB-lite"/>
    </source>
</evidence>
<evidence type="ECO:0008006" key="4">
    <source>
        <dbReference type="Google" id="ProtNLM"/>
    </source>
</evidence>
<evidence type="ECO:0000313" key="2">
    <source>
        <dbReference type="EMBL" id="MEJ1089585.1"/>
    </source>
</evidence>
<comment type="caution">
    <text evidence="2">The sequence shown here is derived from an EMBL/GenBank/DDBJ whole genome shotgun (WGS) entry which is preliminary data.</text>
</comment>
<gene>
    <name evidence="2" type="ORF">WDU99_14805</name>
</gene>
<dbReference type="RefSeq" id="WP_337333233.1">
    <property type="nucleotide sequence ID" value="NZ_JBBDGM010000015.1"/>
</dbReference>
<dbReference type="EMBL" id="JBBDGM010000015">
    <property type="protein sequence ID" value="MEJ1089585.1"/>
    <property type="molecule type" value="Genomic_DNA"/>
</dbReference>
<reference evidence="2 3" key="1">
    <citation type="submission" date="2024-02" db="EMBL/GenBank/DDBJ databases">
        <authorList>
            <person name="Saticioglu I.B."/>
        </authorList>
    </citation>
    <scope>NUCLEOTIDE SEQUENCE [LARGE SCALE GENOMIC DNA]</scope>
    <source>
        <strain evidence="2 3">Mu-80</strain>
    </source>
</reference>
<feature type="compositionally biased region" description="Low complexity" evidence="1">
    <location>
        <begin position="82"/>
        <end position="107"/>
    </location>
</feature>
<feature type="region of interest" description="Disordered" evidence="1">
    <location>
        <begin position="82"/>
        <end position="135"/>
    </location>
</feature>
<accession>A0ABU8LE26</accession>
<protein>
    <recommendedName>
        <fullName evidence="4">CopG family transcriptional regulator</fullName>
    </recommendedName>
</protein>
<sequence>MAETPSTRKVQITVPAADISVVEWLDLQYSASESIRRLIREAIAREGFVDVANRPVRPPAQPVHIAEDLSFERDARPAAPVAVEPVAVAPAPAEDPAPADGLAAPEDSTPQPPEKQRPQAVDTNASATIDDLLGL</sequence>
<name>A0ABU8LE26_9MICO</name>
<dbReference type="Proteomes" id="UP001371224">
    <property type="component" value="Unassembled WGS sequence"/>
</dbReference>
<keyword evidence="3" id="KW-1185">Reference proteome</keyword>